<dbReference type="RefSeq" id="WP_150415687.1">
    <property type="nucleotide sequence ID" value="NZ_VYQF01000004.1"/>
</dbReference>
<feature type="transmembrane region" description="Helical" evidence="8">
    <location>
        <begin position="217"/>
        <end position="237"/>
    </location>
</feature>
<dbReference type="PROSITE" id="PS50109">
    <property type="entry name" value="HIS_KIN"/>
    <property type="match status" value="1"/>
</dbReference>
<evidence type="ECO:0000313" key="10">
    <source>
        <dbReference type="EMBL" id="KAA9038127.1"/>
    </source>
</evidence>
<sequence length="679" mass="78188">MEHGRVLIPAHGCKSIKKIVCIFLIIIVSNTSFGQQNFEAKKGVLDLRNWSWKKNGITDLNGEWEFYWKSLYTPSFFDSSKANSAVYSVVPGFWNNLIPGKGLLKPGFGYGTYRLKILCPASNEKLALKFLTVGSDYKLFVNGTQVLQEGNVGTSKATSISAFMPAVIPVMPENNELNIVIQVSNYTYDEGGLWDFIKLGTEQQINTFHIRNVSRDFFIAGSFFLMGIFYFVIYFFYRRRLSPLYFSIFCLLLAIRPLVTDELAINYITDWNWNLIKHIEFVSLYLTVPVLSLFSYELFPKEFSKRILRYILIASVPFVFMALFTSPFVFRYFLHPFEIFILLTACYGLFVYTRAVKNRRPGGIYFLTGFVFLFITFINDVLYTNLIIESIHLVYVGLFLFIISQAIALSRQFFWTFSRLEIVNTQLEKINDELSRKNNTINEANKQLTRLNAELDSLVYRTSHDLRSPVTSILTLIEIIREEKDEAKRNEYFNLQTKTLFRLDSLISDTLDFAKNKRVELNYEPVDFRELIESILQDHIFSDNSENIARIVEIEQQGIFVSDKTRLSMVASNLVSNALRYHNLNQDKPWVKIIVIANNTQAELVFADNGQGIDEKHIDHIFTMFYRANKKTTGSGIGLYIVKEAVEKLGGAIQIESKINEGTKFTIIIPNQGNESARD</sequence>
<dbReference type="PANTHER" id="PTHR43711">
    <property type="entry name" value="TWO-COMPONENT HISTIDINE KINASE"/>
    <property type="match status" value="1"/>
</dbReference>
<dbReference type="InterPro" id="IPR008979">
    <property type="entry name" value="Galactose-bd-like_sf"/>
</dbReference>
<dbReference type="SUPFAM" id="SSF47384">
    <property type="entry name" value="Homodimeric domain of signal transducing histidine kinase"/>
    <property type="match status" value="1"/>
</dbReference>
<feature type="transmembrane region" description="Helical" evidence="8">
    <location>
        <begin position="364"/>
        <end position="384"/>
    </location>
</feature>
<comment type="catalytic activity">
    <reaction evidence="1">
        <text>ATP + protein L-histidine = ADP + protein N-phospho-L-histidine.</text>
        <dbReference type="EC" id="2.7.13.3"/>
    </reaction>
</comment>
<gene>
    <name evidence="10" type="ORF">FW778_15350</name>
</gene>
<dbReference type="InterPro" id="IPR036890">
    <property type="entry name" value="HATPase_C_sf"/>
</dbReference>
<dbReference type="InterPro" id="IPR005467">
    <property type="entry name" value="His_kinase_dom"/>
</dbReference>
<dbReference type="PANTHER" id="PTHR43711:SF1">
    <property type="entry name" value="HISTIDINE KINASE 1"/>
    <property type="match status" value="1"/>
</dbReference>
<evidence type="ECO:0000256" key="4">
    <source>
        <dbReference type="ARBA" id="ARBA00022679"/>
    </source>
</evidence>
<dbReference type="CDD" id="cd00075">
    <property type="entry name" value="HATPase"/>
    <property type="match status" value="1"/>
</dbReference>
<keyword evidence="11" id="KW-1185">Reference proteome</keyword>
<keyword evidence="3" id="KW-0597">Phosphoprotein</keyword>
<keyword evidence="4" id="KW-0808">Transferase</keyword>
<feature type="coiled-coil region" evidence="7">
    <location>
        <begin position="420"/>
        <end position="461"/>
    </location>
</feature>
<name>A0A5J5IE92_9BACT</name>
<proteinExistence type="predicted"/>
<dbReference type="InterPro" id="IPR050736">
    <property type="entry name" value="Sensor_HK_Regulatory"/>
</dbReference>
<keyword evidence="8" id="KW-0472">Membrane</keyword>
<evidence type="ECO:0000313" key="11">
    <source>
        <dbReference type="Proteomes" id="UP000326903"/>
    </source>
</evidence>
<dbReference type="PRINTS" id="PR00344">
    <property type="entry name" value="BCTRLSENSOR"/>
</dbReference>
<keyword evidence="5" id="KW-0418">Kinase</keyword>
<keyword evidence="8" id="KW-0812">Transmembrane</keyword>
<dbReference type="CDD" id="cd00082">
    <property type="entry name" value="HisKA"/>
    <property type="match status" value="1"/>
</dbReference>
<dbReference type="AlphaFoldDB" id="A0A5J5IE92"/>
<dbReference type="SUPFAM" id="SSF49785">
    <property type="entry name" value="Galactose-binding domain-like"/>
    <property type="match status" value="1"/>
</dbReference>
<dbReference type="SUPFAM" id="SSF55874">
    <property type="entry name" value="ATPase domain of HSP90 chaperone/DNA topoisomerase II/histidine kinase"/>
    <property type="match status" value="1"/>
</dbReference>
<evidence type="ECO:0000256" key="5">
    <source>
        <dbReference type="ARBA" id="ARBA00022777"/>
    </source>
</evidence>
<dbReference type="InterPro" id="IPR004358">
    <property type="entry name" value="Sig_transdc_His_kin-like_C"/>
</dbReference>
<dbReference type="Gene3D" id="3.30.565.10">
    <property type="entry name" value="Histidine kinase-like ATPase, C-terminal domain"/>
    <property type="match status" value="1"/>
</dbReference>
<dbReference type="GO" id="GO:0000155">
    <property type="term" value="F:phosphorelay sensor kinase activity"/>
    <property type="evidence" value="ECO:0007669"/>
    <property type="project" value="InterPro"/>
</dbReference>
<feature type="transmembrane region" description="Helical" evidence="8">
    <location>
        <begin position="307"/>
        <end position="326"/>
    </location>
</feature>
<dbReference type="SMART" id="SM00388">
    <property type="entry name" value="HisKA"/>
    <property type="match status" value="1"/>
</dbReference>
<dbReference type="InterPro" id="IPR011623">
    <property type="entry name" value="7TMR_DISM_rcpt_extracell_dom1"/>
</dbReference>
<evidence type="ECO:0000256" key="1">
    <source>
        <dbReference type="ARBA" id="ARBA00000085"/>
    </source>
</evidence>
<evidence type="ECO:0000256" key="6">
    <source>
        <dbReference type="ARBA" id="ARBA00023012"/>
    </source>
</evidence>
<evidence type="ECO:0000256" key="2">
    <source>
        <dbReference type="ARBA" id="ARBA00012438"/>
    </source>
</evidence>
<dbReference type="Pfam" id="PF07695">
    <property type="entry name" value="7TMR-DISM_7TM"/>
    <property type="match status" value="1"/>
</dbReference>
<organism evidence="10 11">
    <name type="scientific">Ginsengibacter hankyongi</name>
    <dbReference type="NCBI Taxonomy" id="2607284"/>
    <lineage>
        <taxon>Bacteria</taxon>
        <taxon>Pseudomonadati</taxon>
        <taxon>Bacteroidota</taxon>
        <taxon>Chitinophagia</taxon>
        <taxon>Chitinophagales</taxon>
        <taxon>Chitinophagaceae</taxon>
        <taxon>Ginsengibacter</taxon>
    </lineage>
</organism>
<dbReference type="Pfam" id="PF02518">
    <property type="entry name" value="HATPase_c"/>
    <property type="match status" value="1"/>
</dbReference>
<keyword evidence="8" id="KW-1133">Transmembrane helix</keyword>
<dbReference type="SMART" id="SM00387">
    <property type="entry name" value="HATPase_c"/>
    <property type="match status" value="1"/>
</dbReference>
<reference evidence="10 11" key="1">
    <citation type="submission" date="2019-09" db="EMBL/GenBank/DDBJ databases">
        <title>Draft genome sequence of Ginsengibacter sp. BR5-29.</title>
        <authorList>
            <person name="Im W.-T."/>
        </authorList>
    </citation>
    <scope>NUCLEOTIDE SEQUENCE [LARGE SCALE GENOMIC DNA]</scope>
    <source>
        <strain evidence="10 11">BR5-29</strain>
    </source>
</reference>
<evidence type="ECO:0000259" key="9">
    <source>
        <dbReference type="PROSITE" id="PS50109"/>
    </source>
</evidence>
<dbReference type="Gene3D" id="1.10.287.130">
    <property type="match status" value="1"/>
</dbReference>
<feature type="transmembrane region" description="Helical" evidence="8">
    <location>
        <begin position="390"/>
        <end position="409"/>
    </location>
</feature>
<comment type="caution">
    <text evidence="10">The sequence shown here is derived from an EMBL/GenBank/DDBJ whole genome shotgun (WGS) entry which is preliminary data.</text>
</comment>
<dbReference type="EC" id="2.7.13.3" evidence="2"/>
<dbReference type="Gene3D" id="2.60.120.260">
    <property type="entry name" value="Galactose-binding domain-like"/>
    <property type="match status" value="1"/>
</dbReference>
<protein>
    <recommendedName>
        <fullName evidence="2">histidine kinase</fullName>
        <ecNumber evidence="2">2.7.13.3</ecNumber>
    </recommendedName>
</protein>
<dbReference type="EMBL" id="VYQF01000004">
    <property type="protein sequence ID" value="KAA9038127.1"/>
    <property type="molecule type" value="Genomic_DNA"/>
</dbReference>
<feature type="transmembrane region" description="Helical" evidence="8">
    <location>
        <begin position="332"/>
        <end position="352"/>
    </location>
</feature>
<dbReference type="InterPro" id="IPR003594">
    <property type="entry name" value="HATPase_dom"/>
</dbReference>
<dbReference type="Proteomes" id="UP000326903">
    <property type="component" value="Unassembled WGS sequence"/>
</dbReference>
<feature type="domain" description="Histidine kinase" evidence="9">
    <location>
        <begin position="461"/>
        <end position="673"/>
    </location>
</feature>
<keyword evidence="6" id="KW-0902">Two-component regulatory system</keyword>
<feature type="transmembrane region" description="Helical" evidence="8">
    <location>
        <begin position="275"/>
        <end position="295"/>
    </location>
</feature>
<dbReference type="Pfam" id="PF00512">
    <property type="entry name" value="HisKA"/>
    <property type="match status" value="1"/>
</dbReference>
<keyword evidence="7" id="KW-0175">Coiled coil</keyword>
<evidence type="ECO:0000256" key="3">
    <source>
        <dbReference type="ARBA" id="ARBA00022553"/>
    </source>
</evidence>
<feature type="transmembrane region" description="Helical" evidence="8">
    <location>
        <begin position="244"/>
        <end position="269"/>
    </location>
</feature>
<dbReference type="InterPro" id="IPR036097">
    <property type="entry name" value="HisK_dim/P_sf"/>
</dbReference>
<evidence type="ECO:0000256" key="8">
    <source>
        <dbReference type="SAM" id="Phobius"/>
    </source>
</evidence>
<dbReference type="InterPro" id="IPR003661">
    <property type="entry name" value="HisK_dim/P_dom"/>
</dbReference>
<accession>A0A5J5IE92</accession>
<evidence type="ECO:0000256" key="7">
    <source>
        <dbReference type="SAM" id="Coils"/>
    </source>
</evidence>